<evidence type="ECO:0000313" key="2">
    <source>
        <dbReference type="EMBL" id="WAQ89775.1"/>
    </source>
</evidence>
<proteinExistence type="predicted"/>
<organism evidence="2 3">
    <name type="scientific">Puccinia triticina</name>
    <dbReference type="NCBI Taxonomy" id="208348"/>
    <lineage>
        <taxon>Eukaryota</taxon>
        <taxon>Fungi</taxon>
        <taxon>Dikarya</taxon>
        <taxon>Basidiomycota</taxon>
        <taxon>Pucciniomycotina</taxon>
        <taxon>Pucciniomycetes</taxon>
        <taxon>Pucciniales</taxon>
        <taxon>Pucciniaceae</taxon>
        <taxon>Puccinia</taxon>
    </lineage>
</organism>
<protein>
    <recommendedName>
        <fullName evidence="4">SAM domain-containing protein</fullName>
    </recommendedName>
</protein>
<dbReference type="Proteomes" id="UP001164743">
    <property type="component" value="Chromosome 11A"/>
</dbReference>
<feature type="region of interest" description="Disordered" evidence="1">
    <location>
        <begin position="81"/>
        <end position="107"/>
    </location>
</feature>
<sequence length="637" mass="68883">MSAPNRILVAETQFVSETQFEQLERDQADPWDIPTQFRVASSMTPCQADVGARTVAGRQPVAQAHDGPLQPAEVRALVPATNPASNPAQSTPAPANNGSRRVRPTPTKGVPVQIPIKYLLWLRSTVPTVVKRSAGSGSGRPPSEYARATSRVPFPIWKCVPTNWDWGMAKAEIIELLGPERRYLAEELTVKKYLITDDNTWAPFALATEQAYPAKAVCIDLSQVDPRVVAREESQNAEVNARLIMQHGTDAERAPLKHQRAWLAANPNAQIAEPGTEKVQLLRNHHLVMRNERWAPPKEGEVAMHPSGDGRYIKLSHKVLWGWARKLDGPNPSVTLDNPPDTPLFAWISASTPKRKAAPTLSTGSPASRTFRGGGSTSGPPDLSPSQDVICAPVTNPPEASPSSEASVPLRRPRARTSSPFTRMFCLMSQARQDAEAPNHADVGELETGSSTASSIAASIKHIHGGNHPAQAPSSPEIVVMGNAHCTLAGPRRTITPINLARLGRLNLGADSTPGTPDSTNSWISNSVPPREAAANAMAFFLRHCQIPAEDFHTRWLIQDQNITLWSYFLRSSEADLTQLGFKAGPAQLICDGARLLQQVSEEEDWADPDCSGAASNPPADNSDKAPGFNMVDGDAP</sequence>
<feature type="region of interest" description="Disordered" evidence="1">
    <location>
        <begin position="353"/>
        <end position="415"/>
    </location>
</feature>
<dbReference type="GeneID" id="77802272"/>
<gene>
    <name evidence="2" type="ORF">PtA15_11A466</name>
</gene>
<accession>A0ABY7CYR6</accession>
<dbReference type="RefSeq" id="XP_053025330.1">
    <property type="nucleotide sequence ID" value="XM_053161377.1"/>
</dbReference>
<feature type="compositionally biased region" description="Polar residues" evidence="1">
    <location>
        <begin position="82"/>
        <end position="99"/>
    </location>
</feature>
<evidence type="ECO:0000313" key="3">
    <source>
        <dbReference type="Proteomes" id="UP001164743"/>
    </source>
</evidence>
<reference evidence="2" key="1">
    <citation type="submission" date="2022-10" db="EMBL/GenBank/DDBJ databases">
        <title>Puccinia triticina Genome sequencing and assembly.</title>
        <authorList>
            <person name="Li C."/>
        </authorList>
    </citation>
    <scope>NUCLEOTIDE SEQUENCE</scope>
    <source>
        <strain evidence="2">Pt15</strain>
    </source>
</reference>
<keyword evidence="3" id="KW-1185">Reference proteome</keyword>
<name>A0ABY7CYR6_9BASI</name>
<evidence type="ECO:0008006" key="4">
    <source>
        <dbReference type="Google" id="ProtNLM"/>
    </source>
</evidence>
<feature type="region of interest" description="Disordered" evidence="1">
    <location>
        <begin position="601"/>
        <end position="637"/>
    </location>
</feature>
<dbReference type="EMBL" id="CP110431">
    <property type="protein sequence ID" value="WAQ89775.1"/>
    <property type="molecule type" value="Genomic_DNA"/>
</dbReference>
<evidence type="ECO:0000256" key="1">
    <source>
        <dbReference type="SAM" id="MobiDB-lite"/>
    </source>
</evidence>